<protein>
    <submittedName>
        <fullName evidence="1">Uncharacterized protein</fullName>
    </submittedName>
</protein>
<reference evidence="1" key="4">
    <citation type="submission" date="2019-03" db="UniProtKB">
        <authorList>
            <consortium name="EnsemblPlants"/>
        </authorList>
    </citation>
    <scope>IDENTIFICATION</scope>
</reference>
<dbReference type="PANTHER" id="PTHR47150:SF5">
    <property type="entry name" value="OS07G0546750 PROTEIN"/>
    <property type="match status" value="1"/>
</dbReference>
<dbReference type="STRING" id="200361.A0A453G4W6"/>
<dbReference type="PANTHER" id="PTHR47150">
    <property type="entry name" value="OS12G0169200 PROTEIN"/>
    <property type="match status" value="1"/>
</dbReference>
<evidence type="ECO:0000313" key="1">
    <source>
        <dbReference type="EnsemblPlants" id="AET3Gv20884000.1"/>
    </source>
</evidence>
<reference evidence="1" key="3">
    <citation type="journal article" date="2017" name="Nature">
        <title>Genome sequence of the progenitor of the wheat D genome Aegilops tauschii.</title>
        <authorList>
            <person name="Luo M.C."/>
            <person name="Gu Y.Q."/>
            <person name="Puiu D."/>
            <person name="Wang H."/>
            <person name="Twardziok S.O."/>
            <person name="Deal K.R."/>
            <person name="Huo N."/>
            <person name="Zhu T."/>
            <person name="Wang L."/>
            <person name="Wang Y."/>
            <person name="McGuire P.E."/>
            <person name="Liu S."/>
            <person name="Long H."/>
            <person name="Ramasamy R.K."/>
            <person name="Rodriguez J.C."/>
            <person name="Van S.L."/>
            <person name="Yuan L."/>
            <person name="Wang Z."/>
            <person name="Xia Z."/>
            <person name="Xiao L."/>
            <person name="Anderson O.D."/>
            <person name="Ouyang S."/>
            <person name="Liang Y."/>
            <person name="Zimin A.V."/>
            <person name="Pertea G."/>
            <person name="Qi P."/>
            <person name="Bennetzen J.L."/>
            <person name="Dai X."/>
            <person name="Dawson M.W."/>
            <person name="Muller H.G."/>
            <person name="Kugler K."/>
            <person name="Rivarola-Duarte L."/>
            <person name="Spannagl M."/>
            <person name="Mayer K.F.X."/>
            <person name="Lu F.H."/>
            <person name="Bevan M.W."/>
            <person name="Leroy P."/>
            <person name="Li P."/>
            <person name="You F.M."/>
            <person name="Sun Q."/>
            <person name="Liu Z."/>
            <person name="Lyons E."/>
            <person name="Wicker T."/>
            <person name="Salzberg S.L."/>
            <person name="Devos K.M."/>
            <person name="Dvorak J."/>
        </authorList>
    </citation>
    <scope>NUCLEOTIDE SEQUENCE [LARGE SCALE GENOMIC DNA]</scope>
    <source>
        <strain evidence="1">cv. AL8/78</strain>
    </source>
</reference>
<name>A0A453G4W6_AEGTS</name>
<keyword evidence="2" id="KW-1185">Reference proteome</keyword>
<sequence length="68" mass="8175">MLMQDYFTENPTYRPHLFRRRYRMRRSLFVKIVQACEADCRYFTQTRNAAGLKGFSAYQKISAAMRVI</sequence>
<dbReference type="Gramene" id="AET3Gv20884000.1">
    <property type="protein sequence ID" value="AET3Gv20884000.1"/>
    <property type="gene ID" value="AET3Gv20884000"/>
</dbReference>
<reference evidence="2" key="1">
    <citation type="journal article" date="2014" name="Science">
        <title>Ancient hybridizations among the ancestral genomes of bread wheat.</title>
        <authorList>
            <consortium name="International Wheat Genome Sequencing Consortium,"/>
            <person name="Marcussen T."/>
            <person name="Sandve S.R."/>
            <person name="Heier L."/>
            <person name="Spannagl M."/>
            <person name="Pfeifer M."/>
            <person name="Jakobsen K.S."/>
            <person name="Wulff B.B."/>
            <person name="Steuernagel B."/>
            <person name="Mayer K.F."/>
            <person name="Olsen O.A."/>
        </authorList>
    </citation>
    <scope>NUCLEOTIDE SEQUENCE [LARGE SCALE GENOMIC DNA]</scope>
    <source>
        <strain evidence="2">cv. AL8/78</strain>
    </source>
</reference>
<dbReference type="AlphaFoldDB" id="A0A453G4W6"/>
<evidence type="ECO:0000313" key="2">
    <source>
        <dbReference type="Proteomes" id="UP000015105"/>
    </source>
</evidence>
<dbReference type="Proteomes" id="UP000015105">
    <property type="component" value="Chromosome 3D"/>
</dbReference>
<dbReference type="EnsemblPlants" id="AET3Gv20884000.1">
    <property type="protein sequence ID" value="AET3Gv20884000.1"/>
    <property type="gene ID" value="AET3Gv20884000"/>
</dbReference>
<organism evidence="1 2">
    <name type="scientific">Aegilops tauschii subsp. strangulata</name>
    <name type="common">Goatgrass</name>
    <dbReference type="NCBI Taxonomy" id="200361"/>
    <lineage>
        <taxon>Eukaryota</taxon>
        <taxon>Viridiplantae</taxon>
        <taxon>Streptophyta</taxon>
        <taxon>Embryophyta</taxon>
        <taxon>Tracheophyta</taxon>
        <taxon>Spermatophyta</taxon>
        <taxon>Magnoliopsida</taxon>
        <taxon>Liliopsida</taxon>
        <taxon>Poales</taxon>
        <taxon>Poaceae</taxon>
        <taxon>BOP clade</taxon>
        <taxon>Pooideae</taxon>
        <taxon>Triticodae</taxon>
        <taxon>Triticeae</taxon>
        <taxon>Triticinae</taxon>
        <taxon>Aegilops</taxon>
    </lineage>
</organism>
<reference evidence="2" key="2">
    <citation type="journal article" date="2017" name="Nat. Plants">
        <title>The Aegilops tauschii genome reveals multiple impacts of transposons.</title>
        <authorList>
            <person name="Zhao G."/>
            <person name="Zou C."/>
            <person name="Li K."/>
            <person name="Wang K."/>
            <person name="Li T."/>
            <person name="Gao L."/>
            <person name="Zhang X."/>
            <person name="Wang H."/>
            <person name="Yang Z."/>
            <person name="Liu X."/>
            <person name="Jiang W."/>
            <person name="Mao L."/>
            <person name="Kong X."/>
            <person name="Jiao Y."/>
            <person name="Jia J."/>
        </authorList>
    </citation>
    <scope>NUCLEOTIDE SEQUENCE [LARGE SCALE GENOMIC DNA]</scope>
    <source>
        <strain evidence="2">cv. AL8/78</strain>
    </source>
</reference>
<accession>A0A453G4W6</accession>
<proteinExistence type="predicted"/>
<reference evidence="1" key="5">
    <citation type="journal article" date="2021" name="G3 (Bethesda)">
        <title>Aegilops tauschii genome assembly Aet v5.0 features greater sequence contiguity and improved annotation.</title>
        <authorList>
            <person name="Wang L."/>
            <person name="Zhu T."/>
            <person name="Rodriguez J.C."/>
            <person name="Deal K.R."/>
            <person name="Dubcovsky J."/>
            <person name="McGuire P.E."/>
            <person name="Lux T."/>
            <person name="Spannagl M."/>
            <person name="Mayer K.F.X."/>
            <person name="Baldrich P."/>
            <person name="Meyers B.C."/>
            <person name="Huo N."/>
            <person name="Gu Y.Q."/>
            <person name="Zhou H."/>
            <person name="Devos K.M."/>
            <person name="Bennetzen J.L."/>
            <person name="Unver T."/>
            <person name="Budak H."/>
            <person name="Gulick P.J."/>
            <person name="Galiba G."/>
            <person name="Kalapos B."/>
            <person name="Nelson D.R."/>
            <person name="Li P."/>
            <person name="You F.M."/>
            <person name="Luo M.C."/>
            <person name="Dvorak J."/>
        </authorList>
    </citation>
    <scope>NUCLEOTIDE SEQUENCE [LARGE SCALE GENOMIC DNA]</scope>
    <source>
        <strain evidence="1">cv. AL8/78</strain>
    </source>
</reference>